<protein>
    <submittedName>
        <fullName evidence="2">Uncharacterized protein</fullName>
    </submittedName>
</protein>
<evidence type="ECO:0000313" key="3">
    <source>
        <dbReference type="Proteomes" id="UP001172102"/>
    </source>
</evidence>
<reference evidence="2" key="1">
    <citation type="submission" date="2023-06" db="EMBL/GenBank/DDBJ databases">
        <title>Genome-scale phylogeny and comparative genomics of the fungal order Sordariales.</title>
        <authorList>
            <consortium name="Lawrence Berkeley National Laboratory"/>
            <person name="Hensen N."/>
            <person name="Bonometti L."/>
            <person name="Westerberg I."/>
            <person name="Brannstrom I.O."/>
            <person name="Guillou S."/>
            <person name="Cros-Aarteil S."/>
            <person name="Calhoun S."/>
            <person name="Haridas S."/>
            <person name="Kuo A."/>
            <person name="Mondo S."/>
            <person name="Pangilinan J."/>
            <person name="Riley R."/>
            <person name="Labutti K."/>
            <person name="Andreopoulos B."/>
            <person name="Lipzen A."/>
            <person name="Chen C."/>
            <person name="Yanf M."/>
            <person name="Daum C."/>
            <person name="Ng V."/>
            <person name="Clum A."/>
            <person name="Steindorff A."/>
            <person name="Ohm R."/>
            <person name="Martin F."/>
            <person name="Silar P."/>
            <person name="Natvig D."/>
            <person name="Lalanne C."/>
            <person name="Gautier V."/>
            <person name="Ament-Velasquez S.L."/>
            <person name="Kruys A."/>
            <person name="Hutchinson M.I."/>
            <person name="Powell A.J."/>
            <person name="Barry K."/>
            <person name="Miller A.N."/>
            <person name="Grigoriev I.V."/>
            <person name="Debuchy R."/>
            <person name="Gladieux P."/>
            <person name="Thoren M.H."/>
            <person name="Johannesson H."/>
        </authorList>
    </citation>
    <scope>NUCLEOTIDE SEQUENCE</scope>
    <source>
        <strain evidence="2">SMH4607-1</strain>
    </source>
</reference>
<proteinExistence type="predicted"/>
<keyword evidence="3" id="KW-1185">Reference proteome</keyword>
<dbReference type="Proteomes" id="UP001172102">
    <property type="component" value="Unassembled WGS sequence"/>
</dbReference>
<dbReference type="AlphaFoldDB" id="A0AA40AS95"/>
<evidence type="ECO:0000313" key="2">
    <source>
        <dbReference type="EMBL" id="KAK0721081.1"/>
    </source>
</evidence>
<feature type="region of interest" description="Disordered" evidence="1">
    <location>
        <begin position="223"/>
        <end position="253"/>
    </location>
</feature>
<accession>A0AA40AS95</accession>
<organism evidence="2 3">
    <name type="scientific">Lasiosphaeris hirsuta</name>
    <dbReference type="NCBI Taxonomy" id="260670"/>
    <lineage>
        <taxon>Eukaryota</taxon>
        <taxon>Fungi</taxon>
        <taxon>Dikarya</taxon>
        <taxon>Ascomycota</taxon>
        <taxon>Pezizomycotina</taxon>
        <taxon>Sordariomycetes</taxon>
        <taxon>Sordariomycetidae</taxon>
        <taxon>Sordariales</taxon>
        <taxon>Lasiosphaeriaceae</taxon>
        <taxon>Lasiosphaeris</taxon>
    </lineage>
</organism>
<sequence>MATCRQSHSSDCSRLSDGSSAHWLRASRASPITPPASCFLLQRNPIVCGCVGHTRAVSHLVLSVVVVRSLRAELVIISNPITGATSATLQAPSPRHRQAARKSRHCNLLSRRRRNMSNIRLLSARDSSRKLRHRMGPGCLGSTAETGRLKVQTNQGSPPVRVALHLALAFLEFTSATGLRITCIDTGIKKGLDLTDGRPCPFRGEFLTEAVRGLAPLPGFWAQASADKEPGRKETGVAGPGSSSSKALTPSCN</sequence>
<feature type="compositionally biased region" description="Polar residues" evidence="1">
    <location>
        <begin position="241"/>
        <end position="253"/>
    </location>
</feature>
<evidence type="ECO:0000256" key="1">
    <source>
        <dbReference type="SAM" id="MobiDB-lite"/>
    </source>
</evidence>
<comment type="caution">
    <text evidence="2">The sequence shown here is derived from an EMBL/GenBank/DDBJ whole genome shotgun (WGS) entry which is preliminary data.</text>
</comment>
<name>A0AA40AS95_9PEZI</name>
<dbReference type="EMBL" id="JAUKUA010000003">
    <property type="protein sequence ID" value="KAK0721081.1"/>
    <property type="molecule type" value="Genomic_DNA"/>
</dbReference>
<feature type="compositionally biased region" description="Basic and acidic residues" evidence="1">
    <location>
        <begin position="226"/>
        <end position="235"/>
    </location>
</feature>
<gene>
    <name evidence="2" type="ORF">B0H67DRAFT_212269</name>
</gene>